<dbReference type="InterPro" id="IPR008727">
    <property type="entry name" value="PAAR_motif"/>
</dbReference>
<feature type="transmembrane region" description="Helical" evidence="2">
    <location>
        <begin position="17"/>
        <end position="37"/>
    </location>
</feature>
<dbReference type="InterPro" id="IPR050708">
    <property type="entry name" value="T6SS_VgrG/RHS"/>
</dbReference>
<evidence type="ECO:0000259" key="4">
    <source>
        <dbReference type="Pfam" id="PF25023"/>
    </source>
</evidence>
<name>K8WMS8_9GAMM</name>
<evidence type="ECO:0000256" key="1">
    <source>
        <dbReference type="ARBA" id="ARBA00022737"/>
    </source>
</evidence>
<dbReference type="InterPro" id="IPR056823">
    <property type="entry name" value="TEN-like_YD-shell"/>
</dbReference>
<dbReference type="PATRIC" id="fig|1141660.3.peg.1750"/>
<dbReference type="Pfam" id="PF05488">
    <property type="entry name" value="PAAR_motif"/>
    <property type="match status" value="1"/>
</dbReference>
<feature type="domain" description="Teneurin-like YD-shell" evidence="4">
    <location>
        <begin position="1010"/>
        <end position="1278"/>
    </location>
</feature>
<dbReference type="NCBIfam" id="TIGR03696">
    <property type="entry name" value="Rhs_assc_core"/>
    <property type="match status" value="1"/>
</dbReference>
<dbReference type="InterPro" id="IPR006530">
    <property type="entry name" value="YD"/>
</dbReference>
<dbReference type="PANTHER" id="PTHR32305">
    <property type="match status" value="1"/>
</dbReference>
<dbReference type="HOGENOM" id="CLU_001218_1_4_6"/>
<evidence type="ECO:0000313" key="5">
    <source>
        <dbReference type="EMBL" id="EKT57465.1"/>
    </source>
</evidence>
<dbReference type="InterPro" id="IPR045351">
    <property type="entry name" value="DUF6531"/>
</dbReference>
<dbReference type="Proteomes" id="UP000010290">
    <property type="component" value="Chromosome"/>
</dbReference>
<sequence>MPEAARVGDIIGHSKSMWGMLVGTVLGAAIAIGGAVVSGILMGVGIAASCIGVGVFAIGLSLAIGYGTGLLAEWVRDKCVETGSKSLSPCGEIKTGSHNVRINGKPAAIATRSQVNCDKENSLRQMAEGSGSVYINGFPASRVGDKTTCDATVIEGSPNVRIGGDTQATEDIEPEIPSWLTTASDLTMLFAGFLSFGAGAAKGPGAVAKLWEKLPSSAKIGRFFCRFGKAFTGLSLSIGTFGILTRPVEIIGGQKVLNGEEELDFTYESELPLYWQRNYLSSYAYEGVLGRGWSFFWESRLIKTEDGFVWQNLSGDILPFPDIPHGYRSFCEAAQGWIIHNDDDSWTFQDAGELRYHYPPFGAEGQSRLSHIVDNVGNEQHFHYNEQHQLIQITGCGDLNITCEYQSFELEETTVSRLTAVYHVNAHQPRRQCAYFYNEHAQLVRVEQHTDHPYRQFGWTDAGVMAWHTDKYGLRSEYHWEFTNDNLWRVIENRTSEGERYRLEYDDINLTRTAYWQDGTTACWQLNDDYQIIHYTDRTGIQTELLWDEFGLPCGCRNAEGHTQTSEWDELGRLLSITDGNGNQTRWQYQNERERLITVFWPDSTESRLEYDRFGRLIKEISPLEQTTEYRYDFKTTLRPTARIDAKQGRSEFLWTKRGQILRHRDCSGKQHIWRYDDEGHVVSQTNALQEATEYQYDEAGRLIRIVLPDESTVQLAWNAAGLLTHHQRNDNTPRQWQYNAFGRVTTEIDKLARHIHYHYNAEGALISIENANGGRYRLNRDAEGRLIEEIRPDDTLLQYRYNNFGRLAEETHLGDRVFPSPARTVLLQYDPAGNLAQRETFTDNYQYQWDSLNRLLVASRQPNQLGLEMGLQANQVHFTYDALGRITREQTGDDIVEFAYDELNNLSRLTLPQGDSLNWLYYGSGHATAINHLVEGTPHLITEFERDNLHREISRTQGALTQYRQYDKLGRTISTFSSRDKQHPLNGITSSRKWFYDEQDNLGAMEDHYRGWVEYLYDSEQRLKKVASGENRDAMLFYDRADNLLERPQSEIEAQTPSTPALSPQGDRLLQFQGWQYRHDSYGNVISRGKPNQVKQTYQYDGDNRLVIAQTSDMKAQYHYDALGRRIHKVVESRAHGKLTRHETHFVWQGLRLLQEQDINTGKCQTYCYEEHGSYTPLAVIVKQPADYRYYWHHCDINSAPLEVTNAQGNTVWAGKYERFGFVRSSPLSFYSDPEREMESFEQNLRYAGQYFDTETGLHFNTFRFYDPQIGRFIMPDPIGLLGGMNLYAYAPNPLGWIDPWGLCRRGNAATKSHMDDVRDQFVKDNAGVTHNYGGREIGTGVELRETYLPPVNPTVTGRKGGSYTDMTFTDAKGRTVYIQTVDKGNVNGMTQREWDNAVRITQQNPDAIVITVPKGNTLQPGALNVDNMVAGTVTQR</sequence>
<protein>
    <submittedName>
        <fullName evidence="5">Rhs-family protein</fullName>
    </submittedName>
</protein>
<dbReference type="Gene3D" id="2.180.10.10">
    <property type="entry name" value="RHS repeat-associated core"/>
    <property type="match status" value="3"/>
</dbReference>
<evidence type="ECO:0000256" key="2">
    <source>
        <dbReference type="SAM" id="Phobius"/>
    </source>
</evidence>
<dbReference type="Gene3D" id="2.60.200.60">
    <property type="match status" value="1"/>
</dbReference>
<feature type="domain" description="Teneurin-like YD-shell" evidence="4">
    <location>
        <begin position="561"/>
        <end position="704"/>
    </location>
</feature>
<feature type="transmembrane region" description="Helical" evidence="2">
    <location>
        <begin position="44"/>
        <end position="66"/>
    </location>
</feature>
<accession>K8WMS8</accession>
<keyword evidence="2" id="KW-0812">Transmembrane</keyword>
<reference evidence="5 6" key="1">
    <citation type="journal article" date="2012" name="BMC Genomics">
        <title>Comparative genomics of bacteria in the genus Providencia isolated from wild Drosophila melanogaster.</title>
        <authorList>
            <person name="Galac M.R."/>
            <person name="Lazzaro B.P."/>
        </authorList>
    </citation>
    <scope>NUCLEOTIDE SEQUENCE [LARGE SCALE GENOMIC DNA]</scope>
    <source>
        <strain evidence="5 6">DSM 19967</strain>
    </source>
</reference>
<evidence type="ECO:0000313" key="6">
    <source>
        <dbReference type="Proteomes" id="UP000010290"/>
    </source>
</evidence>
<keyword evidence="6" id="KW-1185">Reference proteome</keyword>
<proteinExistence type="predicted"/>
<feature type="domain" description="DUF6531" evidence="3">
    <location>
        <begin position="246"/>
        <end position="320"/>
    </location>
</feature>
<keyword evidence="1" id="KW-0677">Repeat</keyword>
<dbReference type="CDD" id="cd14742">
    <property type="entry name" value="PAAR_RHS"/>
    <property type="match status" value="1"/>
</dbReference>
<dbReference type="Pfam" id="PF20148">
    <property type="entry name" value="DUF6531"/>
    <property type="match status" value="1"/>
</dbReference>
<comment type="caution">
    <text evidence="5">The sequence shown here is derived from an EMBL/GenBank/DDBJ whole genome shotgun (WGS) entry which is preliminary data.</text>
</comment>
<dbReference type="Pfam" id="PF25023">
    <property type="entry name" value="TEN_YD-shell"/>
    <property type="match status" value="3"/>
</dbReference>
<gene>
    <name evidence="5" type="ORF">OO7_08760</name>
</gene>
<keyword evidence="2" id="KW-1133">Transmembrane helix</keyword>
<dbReference type="RefSeq" id="WP_008915575.1">
    <property type="nucleotide sequence ID" value="NZ_CM001773.1"/>
</dbReference>
<keyword evidence="2" id="KW-0472">Membrane</keyword>
<organism evidence="5 6">
    <name type="scientific">Providencia sneebia DSM 19967</name>
    <dbReference type="NCBI Taxonomy" id="1141660"/>
    <lineage>
        <taxon>Bacteria</taxon>
        <taxon>Pseudomonadati</taxon>
        <taxon>Pseudomonadota</taxon>
        <taxon>Gammaproteobacteria</taxon>
        <taxon>Enterobacterales</taxon>
        <taxon>Morganellaceae</taxon>
        <taxon>Providencia</taxon>
    </lineage>
</organism>
<dbReference type="InterPro" id="IPR022385">
    <property type="entry name" value="Rhs_assc_core"/>
</dbReference>
<dbReference type="PANTHER" id="PTHR32305:SF15">
    <property type="entry name" value="PROTEIN RHSA-RELATED"/>
    <property type="match status" value="1"/>
</dbReference>
<dbReference type="NCBIfam" id="TIGR01643">
    <property type="entry name" value="YD_repeat_2x"/>
    <property type="match status" value="5"/>
</dbReference>
<feature type="domain" description="Teneurin-like YD-shell" evidence="4">
    <location>
        <begin position="799"/>
        <end position="951"/>
    </location>
</feature>
<evidence type="ECO:0000259" key="3">
    <source>
        <dbReference type="Pfam" id="PF20148"/>
    </source>
</evidence>
<dbReference type="EMBL" id="AKKN01000008">
    <property type="protein sequence ID" value="EKT57465.1"/>
    <property type="molecule type" value="Genomic_DNA"/>
</dbReference>